<dbReference type="InterPro" id="IPR045278">
    <property type="entry name" value="CRS1/CFM2/CFM3"/>
</dbReference>
<feature type="domain" description="CRM" evidence="12">
    <location>
        <begin position="408"/>
        <end position="505"/>
    </location>
</feature>
<dbReference type="GO" id="GO:0000373">
    <property type="term" value="P:Group II intron splicing"/>
    <property type="evidence" value="ECO:0007669"/>
    <property type="project" value="UniProtKB-ARBA"/>
</dbReference>
<dbReference type="FunFam" id="3.30.110.60:FF:000002">
    <property type="entry name" value="CRS2-associated factor 1, chloroplastic"/>
    <property type="match status" value="1"/>
</dbReference>
<keyword evidence="7" id="KW-0809">Transit peptide</keyword>
<keyword evidence="9" id="KW-0687">Ribonucleoprotein</keyword>
<dbReference type="SMART" id="SM01103">
    <property type="entry name" value="CRS1_YhbY"/>
    <property type="match status" value="3"/>
</dbReference>
<evidence type="ECO:0000256" key="5">
    <source>
        <dbReference type="ARBA" id="ARBA00022737"/>
    </source>
</evidence>
<dbReference type="GO" id="GO:1990904">
    <property type="term" value="C:ribonucleoprotein complex"/>
    <property type="evidence" value="ECO:0007669"/>
    <property type="project" value="UniProtKB-KW"/>
</dbReference>
<keyword evidence="2" id="KW-0150">Chloroplast</keyword>
<dbReference type="GO" id="GO:0009507">
    <property type="term" value="C:chloroplast"/>
    <property type="evidence" value="ECO:0007669"/>
    <property type="project" value="UniProtKB-SubCell"/>
</dbReference>
<organism evidence="13 14">
    <name type="scientific">Papaver nudicaule</name>
    <name type="common">Iceland poppy</name>
    <dbReference type="NCBI Taxonomy" id="74823"/>
    <lineage>
        <taxon>Eukaryota</taxon>
        <taxon>Viridiplantae</taxon>
        <taxon>Streptophyta</taxon>
        <taxon>Embryophyta</taxon>
        <taxon>Tracheophyta</taxon>
        <taxon>Spermatophyta</taxon>
        <taxon>Magnoliopsida</taxon>
        <taxon>Ranunculales</taxon>
        <taxon>Papaveraceae</taxon>
        <taxon>Papaveroideae</taxon>
        <taxon>Papaver</taxon>
    </lineage>
</organism>
<gene>
    <name evidence="13" type="ORF">MKW94_030327</name>
</gene>
<dbReference type="GO" id="GO:0006397">
    <property type="term" value="P:mRNA processing"/>
    <property type="evidence" value="ECO:0007669"/>
    <property type="project" value="UniProtKB-KW"/>
</dbReference>
<dbReference type="PANTHER" id="PTHR31846:SF10">
    <property type="entry name" value="CHLOROPLASTIC GROUP IIA INTRON SPLICING FACILITATOR CRS1, CHLOROPLASTIC"/>
    <property type="match status" value="1"/>
</dbReference>
<feature type="coiled-coil region" evidence="11">
    <location>
        <begin position="571"/>
        <end position="605"/>
    </location>
</feature>
<keyword evidence="14" id="KW-1185">Reference proteome</keyword>
<name>A0AA41VN82_PAPNU</name>
<dbReference type="EMBL" id="JAJJMA010257731">
    <property type="protein sequence ID" value="MCL7044406.1"/>
    <property type="molecule type" value="Genomic_DNA"/>
</dbReference>
<evidence type="ECO:0000313" key="13">
    <source>
        <dbReference type="EMBL" id="MCL7044406.1"/>
    </source>
</evidence>
<comment type="caution">
    <text evidence="13">The sequence shown here is derived from an EMBL/GenBank/DDBJ whole genome shotgun (WGS) entry which is preliminary data.</text>
</comment>
<evidence type="ECO:0000256" key="10">
    <source>
        <dbReference type="PROSITE-ProRule" id="PRU00626"/>
    </source>
</evidence>
<evidence type="ECO:0000256" key="7">
    <source>
        <dbReference type="ARBA" id="ARBA00022946"/>
    </source>
</evidence>
<keyword evidence="6 10" id="KW-0694">RNA-binding</keyword>
<dbReference type="Gene3D" id="3.30.110.60">
    <property type="entry name" value="YhbY-like"/>
    <property type="match status" value="3"/>
</dbReference>
<keyword evidence="11" id="KW-0175">Coiled coil</keyword>
<protein>
    <recommendedName>
        <fullName evidence="12">CRM domain-containing protein</fullName>
    </recommendedName>
</protein>
<evidence type="ECO:0000256" key="9">
    <source>
        <dbReference type="ARBA" id="ARBA00023274"/>
    </source>
</evidence>
<evidence type="ECO:0000256" key="11">
    <source>
        <dbReference type="SAM" id="Coils"/>
    </source>
</evidence>
<accession>A0AA41VN82</accession>
<dbReference type="Pfam" id="PF01985">
    <property type="entry name" value="CRS1_YhbY"/>
    <property type="match status" value="3"/>
</dbReference>
<dbReference type="GO" id="GO:0003729">
    <property type="term" value="F:mRNA binding"/>
    <property type="evidence" value="ECO:0007669"/>
    <property type="project" value="InterPro"/>
</dbReference>
<comment type="subcellular location">
    <subcellularLocation>
        <location evidence="1">Plastid</location>
        <location evidence="1">Chloroplast</location>
    </subcellularLocation>
</comment>
<sequence length="765" mass="87072">MSTVIFFFLPSSSSSSYQSKTLHFYSSFSYSKTLSSKPINFTSKPFILRATQNEIQSQNPPPPLSEPPLCTKMPTAPWMKGPLLIPSDEVLDLSRIRKLNKNSNNDWSLTEKIRGGRGKQAMRKIVESITKLEELTEKEGHLPQKEVQGYDFSVPLEEVIGEEERVNSRMPWVINQKVVFRRSKKERVVTAAELSLPELVLKKLKCDAQKIKKWVKVKKAGVTEAVVDDINAIWKRDELAMVKFDIPLCRNMDRAREILELKTGGMVVWSKKDTHVVYRGFLNESPPCDSSKLNLVPAIGGEISPPKAVVPNEGVSAKSLTSMAAHDKIAEKSSEESSHFAGMEESFSHQLVQGTLYEREADRLLDGLGPRFVDWWWPKPLPVDADLLAEVIPGFMTPFRLCPPHVRLQLADDELTYLRKLARPLPTHFVLGRNSKLQGLAAAIIKLWEKTHIVKIAVKLGVPNTNNEQMAWEIKRLTGGVLLLRNKFFIIFYRGKDFVPPRVATLIVSRETELKHCQVEEEGARQKALESFHVTHKEVQNNCTTGTFSDFRDIQAKFGLPKIGSGVVDIEKEAEKERLEKELRVQKHKLEILQAKIEKSDLELAKLNFSWTYAEQAVDYEMITPEEIQCLRKIGLKMNKTLVLGRRGIFDGVIESMHQHWKHREVVKVITMQPEVSKVNATATWLERESRGILVAIEKLRKGHAIILYRGKNYKRPPKIQSGNLLTKKAALQRSLAMQRVGSLKFFAYQRMKTISDLELKLVAF</sequence>
<evidence type="ECO:0000313" key="14">
    <source>
        <dbReference type="Proteomes" id="UP001177140"/>
    </source>
</evidence>
<feature type="domain" description="CRM" evidence="12">
    <location>
        <begin position="194"/>
        <end position="290"/>
    </location>
</feature>
<keyword evidence="8" id="KW-0508">mRNA splicing</keyword>
<dbReference type="InterPro" id="IPR001890">
    <property type="entry name" value="RNA-binding_CRM"/>
</dbReference>
<evidence type="ECO:0000256" key="3">
    <source>
        <dbReference type="ARBA" id="ARBA00022640"/>
    </source>
</evidence>
<dbReference type="InterPro" id="IPR035920">
    <property type="entry name" value="YhbY-like_sf"/>
</dbReference>
<evidence type="ECO:0000259" key="12">
    <source>
        <dbReference type="PROSITE" id="PS51295"/>
    </source>
</evidence>
<dbReference type="AlphaFoldDB" id="A0AA41VN82"/>
<feature type="domain" description="CRM" evidence="12">
    <location>
        <begin position="621"/>
        <end position="721"/>
    </location>
</feature>
<keyword evidence="4" id="KW-0507">mRNA processing</keyword>
<dbReference type="Proteomes" id="UP001177140">
    <property type="component" value="Unassembled WGS sequence"/>
</dbReference>
<keyword evidence="5" id="KW-0677">Repeat</keyword>
<reference evidence="13" key="1">
    <citation type="submission" date="2022-03" db="EMBL/GenBank/DDBJ databases">
        <title>A functionally conserved STORR gene fusion in Papaver species that diverged 16.8 million years ago.</title>
        <authorList>
            <person name="Catania T."/>
        </authorList>
    </citation>
    <scope>NUCLEOTIDE SEQUENCE</scope>
    <source>
        <strain evidence="13">S-191538</strain>
    </source>
</reference>
<dbReference type="PROSITE" id="PS51295">
    <property type="entry name" value="CRM"/>
    <property type="match status" value="3"/>
</dbReference>
<evidence type="ECO:0000256" key="6">
    <source>
        <dbReference type="ARBA" id="ARBA00022884"/>
    </source>
</evidence>
<evidence type="ECO:0000256" key="4">
    <source>
        <dbReference type="ARBA" id="ARBA00022664"/>
    </source>
</evidence>
<dbReference type="PANTHER" id="PTHR31846">
    <property type="entry name" value="CRS1 / YHBY (CRM) DOMAIN-CONTAINING PROTEIN"/>
    <property type="match status" value="1"/>
</dbReference>
<evidence type="ECO:0000256" key="1">
    <source>
        <dbReference type="ARBA" id="ARBA00004229"/>
    </source>
</evidence>
<keyword evidence="3" id="KW-0934">Plastid</keyword>
<evidence type="ECO:0000256" key="8">
    <source>
        <dbReference type="ARBA" id="ARBA00023187"/>
    </source>
</evidence>
<proteinExistence type="predicted"/>
<dbReference type="SUPFAM" id="SSF75471">
    <property type="entry name" value="YhbY-like"/>
    <property type="match status" value="3"/>
</dbReference>
<evidence type="ECO:0000256" key="2">
    <source>
        <dbReference type="ARBA" id="ARBA00022528"/>
    </source>
</evidence>